<evidence type="ECO:0008006" key="6">
    <source>
        <dbReference type="Google" id="ProtNLM"/>
    </source>
</evidence>
<dbReference type="Pfam" id="PF13417">
    <property type="entry name" value="GST_N_3"/>
    <property type="match status" value="1"/>
</dbReference>
<sequence>MAEMVLYHMNGARSSRAVWMHRELQAIYGTLPPLEVHAFDPKTFRENKPDWYLKINPNGKVPSFTHGQVKMYESSAICLYLLQMFDKEGKLAPLNDPEFAAKFYQLAFYCSGTVDNLTATSSPIQPVMSCLTPGEEEETVKMNHRAWQEQCGPILVSALGDSKFIFGDRFTAIDVIVGTNMHYIYNKRGWRDFPVLEAYFERLKERPTFQEAFGNFPIA</sequence>
<dbReference type="InterPro" id="IPR010987">
    <property type="entry name" value="Glutathione-S-Trfase_C-like"/>
</dbReference>
<accession>A0AA36MW65</accession>
<reference evidence="4" key="1">
    <citation type="submission" date="2023-08" db="EMBL/GenBank/DDBJ databases">
        <authorList>
            <person name="Chen Y."/>
            <person name="Shah S."/>
            <person name="Dougan E. K."/>
            <person name="Thang M."/>
            <person name="Chan C."/>
        </authorList>
    </citation>
    <scope>NUCLEOTIDE SEQUENCE</scope>
</reference>
<protein>
    <recommendedName>
        <fullName evidence="6">Glutathione S-transferase</fullName>
    </recommendedName>
</protein>
<dbReference type="InterPro" id="IPR004045">
    <property type="entry name" value="Glutathione_S-Trfase_N"/>
</dbReference>
<comment type="similarity">
    <text evidence="1">Belongs to the GST superfamily.</text>
</comment>
<dbReference type="InterPro" id="IPR040079">
    <property type="entry name" value="Glutathione_S-Trfase"/>
</dbReference>
<dbReference type="PANTHER" id="PTHR44051:SF8">
    <property type="entry name" value="GLUTATHIONE S-TRANSFERASE GSTA"/>
    <property type="match status" value="1"/>
</dbReference>
<organism evidence="4 5">
    <name type="scientific">Effrenium voratum</name>
    <dbReference type="NCBI Taxonomy" id="2562239"/>
    <lineage>
        <taxon>Eukaryota</taxon>
        <taxon>Sar</taxon>
        <taxon>Alveolata</taxon>
        <taxon>Dinophyceae</taxon>
        <taxon>Suessiales</taxon>
        <taxon>Symbiodiniaceae</taxon>
        <taxon>Effrenium</taxon>
    </lineage>
</organism>
<dbReference type="EMBL" id="CAUJNA010000779">
    <property type="protein sequence ID" value="CAJ1381078.1"/>
    <property type="molecule type" value="Genomic_DNA"/>
</dbReference>
<dbReference type="PANTHER" id="PTHR44051">
    <property type="entry name" value="GLUTATHIONE S-TRANSFERASE-RELATED"/>
    <property type="match status" value="1"/>
</dbReference>
<dbReference type="Gene3D" id="3.40.30.10">
    <property type="entry name" value="Glutaredoxin"/>
    <property type="match status" value="1"/>
</dbReference>
<dbReference type="InterPro" id="IPR036282">
    <property type="entry name" value="Glutathione-S-Trfase_C_sf"/>
</dbReference>
<evidence type="ECO:0000313" key="5">
    <source>
        <dbReference type="Proteomes" id="UP001178507"/>
    </source>
</evidence>
<dbReference type="SFLD" id="SFLDG00358">
    <property type="entry name" value="Main_(cytGST)"/>
    <property type="match status" value="1"/>
</dbReference>
<gene>
    <name evidence="4" type="ORF">EVOR1521_LOCUS8870</name>
</gene>
<dbReference type="CDD" id="cd03046">
    <property type="entry name" value="GST_N_GTT1_like"/>
    <property type="match status" value="1"/>
</dbReference>
<proteinExistence type="inferred from homology"/>
<keyword evidence="5" id="KW-1185">Reference proteome</keyword>
<comment type="caution">
    <text evidence="4">The sequence shown here is derived from an EMBL/GenBank/DDBJ whole genome shotgun (WGS) entry which is preliminary data.</text>
</comment>
<evidence type="ECO:0000259" key="2">
    <source>
        <dbReference type="PROSITE" id="PS50404"/>
    </source>
</evidence>
<feature type="domain" description="GST C-terminal" evidence="3">
    <location>
        <begin position="96"/>
        <end position="219"/>
    </location>
</feature>
<dbReference type="SUPFAM" id="SSF47616">
    <property type="entry name" value="GST C-terminal domain-like"/>
    <property type="match status" value="1"/>
</dbReference>
<evidence type="ECO:0000256" key="1">
    <source>
        <dbReference type="ARBA" id="ARBA00007409"/>
    </source>
</evidence>
<dbReference type="Gene3D" id="1.20.1050.10">
    <property type="match status" value="1"/>
</dbReference>
<feature type="domain" description="GST N-terminal" evidence="2">
    <location>
        <begin position="2"/>
        <end position="89"/>
    </location>
</feature>
<evidence type="ECO:0000259" key="3">
    <source>
        <dbReference type="PROSITE" id="PS50405"/>
    </source>
</evidence>
<name>A0AA36MW65_9DINO</name>
<dbReference type="SUPFAM" id="SSF52833">
    <property type="entry name" value="Thioredoxin-like"/>
    <property type="match status" value="1"/>
</dbReference>
<dbReference type="InterPro" id="IPR036249">
    <property type="entry name" value="Thioredoxin-like_sf"/>
</dbReference>
<dbReference type="Proteomes" id="UP001178507">
    <property type="component" value="Unassembled WGS sequence"/>
</dbReference>
<evidence type="ECO:0000313" key="4">
    <source>
        <dbReference type="EMBL" id="CAJ1381078.1"/>
    </source>
</evidence>
<dbReference type="PROSITE" id="PS50405">
    <property type="entry name" value="GST_CTER"/>
    <property type="match status" value="1"/>
</dbReference>
<dbReference type="SFLD" id="SFLDS00019">
    <property type="entry name" value="Glutathione_Transferase_(cytos"/>
    <property type="match status" value="1"/>
</dbReference>
<dbReference type="AlphaFoldDB" id="A0AA36MW65"/>
<dbReference type="PROSITE" id="PS50404">
    <property type="entry name" value="GST_NTER"/>
    <property type="match status" value="1"/>
</dbReference>